<accession>A0A1H4RQB0</accession>
<evidence type="ECO:0000313" key="2">
    <source>
        <dbReference type="EMBL" id="SEC34105.1"/>
    </source>
</evidence>
<evidence type="ECO:0000313" key="3">
    <source>
        <dbReference type="Proteomes" id="UP000182409"/>
    </source>
</evidence>
<evidence type="ECO:0000259" key="1">
    <source>
        <dbReference type="Pfam" id="PF09369"/>
    </source>
</evidence>
<dbReference type="EMBL" id="FNSD01000001">
    <property type="protein sequence ID" value="SEC34105.1"/>
    <property type="molecule type" value="Genomic_DNA"/>
</dbReference>
<feature type="domain" description="MrfA-like Zn-binding" evidence="1">
    <location>
        <begin position="476"/>
        <end position="575"/>
    </location>
</feature>
<dbReference type="Proteomes" id="UP000182409">
    <property type="component" value="Unassembled WGS sequence"/>
</dbReference>
<proteinExistence type="predicted"/>
<dbReference type="RefSeq" id="WP_074655027.1">
    <property type="nucleotide sequence ID" value="NZ_FNSD01000001.1"/>
</dbReference>
<dbReference type="Pfam" id="PF09369">
    <property type="entry name" value="MZB"/>
    <property type="match status" value="1"/>
</dbReference>
<name>A0A1H4RQB0_9BACT</name>
<organism evidence="2 3">
    <name type="scientific">Terriglobus roseus</name>
    <dbReference type="NCBI Taxonomy" id="392734"/>
    <lineage>
        <taxon>Bacteria</taxon>
        <taxon>Pseudomonadati</taxon>
        <taxon>Acidobacteriota</taxon>
        <taxon>Terriglobia</taxon>
        <taxon>Terriglobales</taxon>
        <taxon>Acidobacteriaceae</taxon>
        <taxon>Terriglobus</taxon>
    </lineage>
</organism>
<dbReference type="InterPro" id="IPR047721">
    <property type="entry name" value="DrmB"/>
</dbReference>
<dbReference type="NCBIfam" id="NF038324">
    <property type="entry name" value="DrmB_fam"/>
    <property type="match status" value="1"/>
</dbReference>
<sequence>MATRRKVIKAEGQLRQGQLISTYGPGAMTDLPDHSVLISGLDFWEGRGEPIHEPRLSAKIKKLLEITEVELLTPPAAGDADSAVQTGVPVFRFPEWFVTQDESSVQSERAVVSRFLVNARSLLRGGVFEDPQSRKRLRVTPIRFVRACKRGHIGDINWFKFVHGADDSCSRSGRQLHLEERGTSGDLGEIWVRCACGRERSLAAVGGSKAEGFDHCDGDRPWLGPNMRESCPEMNRLLVRTASNSYFPQRISVISLPDHGQKVRAAVDAAWVFVSTATTLEEIAVYRRIPQAGDALKGVSDAAVLEELQLRRAPAQQGEKSVKAVELETLLSIGEEIGEDRPSGLFYARTLAPEKWKRPWMSGIAKVVLVQRLREVTSLIGFTRFEAAATDAEGELDFEVTRAALARSVTWVPTVENRGEGIFIQFDGGEIEKWKKRDGVIARSVQLIQGFQAWKQDRTSSTRKFPDPAYILLHTFSHLLMTAISLECGYPASSLKERIYAIPKSGYGVLIFTGSSDAEGTLGGLIEVGNRIADVIAGALQLAALCSNDPICSQHIPANPHERNFLLGAACHGCLLIAETSCEQQNDFLDRALVVKTVEDGGAEFFTQT</sequence>
<dbReference type="InterPro" id="IPR018973">
    <property type="entry name" value="MZB"/>
</dbReference>
<gene>
    <name evidence="2" type="ORF">SAMN05443244_3223</name>
</gene>
<protein>
    <recommendedName>
        <fullName evidence="1">MrfA-like Zn-binding domain-containing protein</fullName>
    </recommendedName>
</protein>
<dbReference type="AlphaFoldDB" id="A0A1H4RQB0"/>
<dbReference type="OrthoDB" id="9134227at2"/>
<reference evidence="2 3" key="1">
    <citation type="submission" date="2016-10" db="EMBL/GenBank/DDBJ databases">
        <authorList>
            <person name="de Groot N.N."/>
        </authorList>
    </citation>
    <scope>NUCLEOTIDE SEQUENCE [LARGE SCALE GENOMIC DNA]</scope>
    <source>
        <strain evidence="2 3">AB35.6</strain>
    </source>
</reference>